<comment type="caution">
    <text evidence="2">The sequence shown here is derived from an EMBL/GenBank/DDBJ whole genome shotgun (WGS) entry which is preliminary data.</text>
</comment>
<reference evidence="2" key="1">
    <citation type="submission" date="2023-06" db="EMBL/GenBank/DDBJ databases">
        <title>Genome-scale phylogeny and comparative genomics of the fungal order Sordariales.</title>
        <authorList>
            <consortium name="Lawrence Berkeley National Laboratory"/>
            <person name="Hensen N."/>
            <person name="Bonometti L."/>
            <person name="Westerberg I."/>
            <person name="Brannstrom I.O."/>
            <person name="Guillou S."/>
            <person name="Cros-Aarteil S."/>
            <person name="Calhoun S."/>
            <person name="Haridas S."/>
            <person name="Kuo A."/>
            <person name="Mondo S."/>
            <person name="Pangilinan J."/>
            <person name="Riley R."/>
            <person name="Labutti K."/>
            <person name="Andreopoulos B."/>
            <person name="Lipzen A."/>
            <person name="Chen C."/>
            <person name="Yanf M."/>
            <person name="Daum C."/>
            <person name="Ng V."/>
            <person name="Clum A."/>
            <person name="Steindorff A."/>
            <person name="Ohm R."/>
            <person name="Martin F."/>
            <person name="Silar P."/>
            <person name="Natvig D."/>
            <person name="Lalanne C."/>
            <person name="Gautier V."/>
            <person name="Ament-Velasquez S.L."/>
            <person name="Kruys A."/>
            <person name="Hutchinson M.I."/>
            <person name="Powell A.J."/>
            <person name="Barry K."/>
            <person name="Miller A.N."/>
            <person name="Grigoriev I.V."/>
            <person name="Debuchy R."/>
            <person name="Gladieux P."/>
            <person name="Thoren M.H."/>
            <person name="Johannesson H."/>
        </authorList>
    </citation>
    <scope>NUCLEOTIDE SEQUENCE</scope>
    <source>
        <strain evidence="2">CBS 540.89</strain>
    </source>
</reference>
<evidence type="ECO:0000313" key="2">
    <source>
        <dbReference type="EMBL" id="KAK0712163.1"/>
    </source>
</evidence>
<protein>
    <submittedName>
        <fullName evidence="2">Mitochondrial ribosomal protein MRP51</fullName>
    </submittedName>
</protein>
<accession>A0AA40AAB2</accession>
<evidence type="ECO:0000313" key="3">
    <source>
        <dbReference type="Proteomes" id="UP001172159"/>
    </source>
</evidence>
<dbReference type="GO" id="GO:0070124">
    <property type="term" value="P:mitochondrial translational initiation"/>
    <property type="evidence" value="ECO:0007669"/>
    <property type="project" value="TreeGrafter"/>
</dbReference>
<evidence type="ECO:0000256" key="1">
    <source>
        <dbReference type="SAM" id="MobiDB-lite"/>
    </source>
</evidence>
<dbReference type="Proteomes" id="UP001172159">
    <property type="component" value="Unassembled WGS sequence"/>
</dbReference>
<dbReference type="EMBL" id="JAUKTV010000016">
    <property type="protein sequence ID" value="KAK0712163.1"/>
    <property type="molecule type" value="Genomic_DNA"/>
</dbReference>
<dbReference type="Pfam" id="PF11709">
    <property type="entry name" value="Mit_ribos_Mrp51"/>
    <property type="match status" value="1"/>
</dbReference>
<dbReference type="GO" id="GO:0003735">
    <property type="term" value="F:structural constituent of ribosome"/>
    <property type="evidence" value="ECO:0007669"/>
    <property type="project" value="TreeGrafter"/>
</dbReference>
<feature type="region of interest" description="Disordered" evidence="1">
    <location>
        <begin position="427"/>
        <end position="446"/>
    </location>
</feature>
<dbReference type="AlphaFoldDB" id="A0AA40AAB2"/>
<sequence length="468" mass="52043">MASRSVSPGGALLRASRMFSMPAPLPPPAQDAAQATFRSHSDTATTAYPTHQVITTFSHARKEGDWGLKRPLPLRSTTKSSTPMLRIKAIDTIEQITDYASGADHGLSLLKFQELGLPIVTPPPRGAEHRAEAAVGIRSVFEDDIDCTDVAPKDRPKLVDRRWRFSGPWLAGMSPGDFKKYLAEKVRPRRHEFRAFLMTKIVRDLNEARRERALNRGETWDESDEITAETVPGEIVSEFLRGVRQQNATLFKLVGEFLDLAPLKRPSELDITSLANSFRYQADVAHDTRNPYAENGPPSTHPSAGLSYIRTNGYMDNHPVYGPQKERKPVEARVLKPRTNQNYYAKLGIAGFVSETLSGDNIHNQKSAKSPLRQFDPDLKGGAKIYVHPSLASVDSAGKLLILVRDFVDPEAELVARELIGDGEGLFGQQQRQPVEEELSQETLRRKYSQKVSQGAEDYGISFGKVDN</sequence>
<dbReference type="PANTHER" id="PTHR28058:SF1">
    <property type="entry name" value="SMALL RIBOSOMAL SUBUNIT PROTEIN BS1M"/>
    <property type="match status" value="1"/>
</dbReference>
<keyword evidence="2" id="KW-0687">Ribonucleoprotein</keyword>
<dbReference type="InterPro" id="IPR016712">
    <property type="entry name" value="Rbsml_bS1m-like"/>
</dbReference>
<proteinExistence type="predicted"/>
<dbReference type="GO" id="GO:0005763">
    <property type="term" value="C:mitochondrial small ribosomal subunit"/>
    <property type="evidence" value="ECO:0007669"/>
    <property type="project" value="TreeGrafter"/>
</dbReference>
<organism evidence="2 3">
    <name type="scientific">Apiosordaria backusii</name>
    <dbReference type="NCBI Taxonomy" id="314023"/>
    <lineage>
        <taxon>Eukaryota</taxon>
        <taxon>Fungi</taxon>
        <taxon>Dikarya</taxon>
        <taxon>Ascomycota</taxon>
        <taxon>Pezizomycotina</taxon>
        <taxon>Sordariomycetes</taxon>
        <taxon>Sordariomycetidae</taxon>
        <taxon>Sordariales</taxon>
        <taxon>Lasiosphaeriaceae</taxon>
        <taxon>Apiosordaria</taxon>
    </lineage>
</organism>
<dbReference type="PANTHER" id="PTHR28058">
    <property type="entry name" value="37S RIBOSOMAL PROTEIN MRP51, MITOCHONDRIAL"/>
    <property type="match status" value="1"/>
</dbReference>
<keyword evidence="3" id="KW-1185">Reference proteome</keyword>
<gene>
    <name evidence="2" type="ORF">B0T21DRAFT_376049</name>
</gene>
<keyword evidence="2" id="KW-0689">Ribosomal protein</keyword>
<name>A0AA40AAB2_9PEZI</name>